<protein>
    <submittedName>
        <fullName evidence="1">CxxH/CxxC protein, BA_5709 family</fullName>
    </submittedName>
</protein>
<dbReference type="OrthoDB" id="1652387at2"/>
<dbReference type="Pfam" id="PF14116">
    <property type="entry name" value="YyzF"/>
    <property type="match status" value="1"/>
</dbReference>
<dbReference type="InterPro" id="IPR025626">
    <property type="entry name" value="YyzF"/>
</dbReference>
<dbReference type="EMBL" id="FNNQ01000013">
    <property type="protein sequence ID" value="SDX28867.1"/>
    <property type="molecule type" value="Genomic_DNA"/>
</dbReference>
<dbReference type="RefSeq" id="WP_091741641.1">
    <property type="nucleotide sequence ID" value="NZ_FNNQ01000013.1"/>
</dbReference>
<reference evidence="1 2" key="1">
    <citation type="submission" date="2016-10" db="EMBL/GenBank/DDBJ databases">
        <authorList>
            <person name="de Groot N.N."/>
        </authorList>
    </citation>
    <scope>NUCLEOTIDE SEQUENCE [LARGE SCALE GENOMIC DNA]</scope>
    <source>
        <strain evidence="1 2">DSM 45610</strain>
    </source>
</reference>
<evidence type="ECO:0000313" key="2">
    <source>
        <dbReference type="Proteomes" id="UP000198534"/>
    </source>
</evidence>
<keyword evidence="2" id="KW-1185">Reference proteome</keyword>
<organism evidence="1 2">
    <name type="scientific">Marininema mesophilum</name>
    <dbReference type="NCBI Taxonomy" id="1048340"/>
    <lineage>
        <taxon>Bacteria</taxon>
        <taxon>Bacillati</taxon>
        <taxon>Bacillota</taxon>
        <taxon>Bacilli</taxon>
        <taxon>Bacillales</taxon>
        <taxon>Thermoactinomycetaceae</taxon>
        <taxon>Marininema</taxon>
    </lineage>
</organism>
<dbReference type="Proteomes" id="UP000198534">
    <property type="component" value="Unassembled WGS sequence"/>
</dbReference>
<accession>A0A1H3AGK9</accession>
<dbReference type="AlphaFoldDB" id="A0A1H3AGK9"/>
<sequence>MAGTDQIYIKWYACDEHVEVVLDQLVDEVEIAPDLNPCEPDEAKTATCHWCGGTPAYRLSAHPSNP</sequence>
<name>A0A1H3AGK9_9BACL</name>
<gene>
    <name evidence="1" type="ORF">SAMN05444487_11381</name>
</gene>
<dbReference type="NCBIfam" id="TIGR04129">
    <property type="entry name" value="CxxH_BA5709"/>
    <property type="match status" value="1"/>
</dbReference>
<evidence type="ECO:0000313" key="1">
    <source>
        <dbReference type="EMBL" id="SDX28867.1"/>
    </source>
</evidence>
<proteinExistence type="predicted"/>